<gene>
    <name evidence="4" type="ORF">G9U51_16130</name>
</gene>
<evidence type="ECO:0000313" key="4">
    <source>
        <dbReference type="EMBL" id="NHN57300.1"/>
    </source>
</evidence>
<dbReference type="InterPro" id="IPR040198">
    <property type="entry name" value="Fido_containing"/>
</dbReference>
<keyword evidence="2" id="KW-0547">Nucleotide-binding</keyword>
<dbReference type="Proteomes" id="UP000744769">
    <property type="component" value="Unassembled WGS sequence"/>
</dbReference>
<organism evidence="4 5">
    <name type="scientific">Metallococcus carri</name>
    <dbReference type="NCBI Taxonomy" id="1656884"/>
    <lineage>
        <taxon>Bacteria</taxon>
        <taxon>Bacillati</taxon>
        <taxon>Actinomycetota</taxon>
        <taxon>Actinomycetes</taxon>
        <taxon>Micrococcales</taxon>
        <taxon>Dermacoccaceae</taxon>
        <taxon>Metallococcus</taxon>
    </lineage>
</organism>
<feature type="domain" description="Fido" evidence="3">
    <location>
        <begin position="135"/>
        <end position="294"/>
    </location>
</feature>
<protein>
    <submittedName>
        <fullName evidence="4">Fic family protein</fullName>
    </submittedName>
</protein>
<evidence type="ECO:0000259" key="3">
    <source>
        <dbReference type="PROSITE" id="PS51459"/>
    </source>
</evidence>
<accession>A0A967EBG8</accession>
<dbReference type="PANTHER" id="PTHR13504">
    <property type="entry name" value="FIDO DOMAIN-CONTAINING PROTEIN DDB_G0283145"/>
    <property type="match status" value="1"/>
</dbReference>
<evidence type="ECO:0000256" key="2">
    <source>
        <dbReference type="PIRSR" id="PIRSR640198-2"/>
    </source>
</evidence>
<name>A0A967EBG8_9MICO</name>
<dbReference type="InterPro" id="IPR036597">
    <property type="entry name" value="Fido-like_dom_sf"/>
</dbReference>
<dbReference type="Pfam" id="PF13784">
    <property type="entry name" value="Fic_N"/>
    <property type="match status" value="1"/>
</dbReference>
<dbReference type="PROSITE" id="PS51459">
    <property type="entry name" value="FIDO"/>
    <property type="match status" value="1"/>
</dbReference>
<dbReference type="GO" id="GO:0005524">
    <property type="term" value="F:ATP binding"/>
    <property type="evidence" value="ECO:0007669"/>
    <property type="project" value="UniProtKB-KW"/>
</dbReference>
<dbReference type="Gene3D" id="1.10.3290.10">
    <property type="entry name" value="Fido-like domain"/>
    <property type="match status" value="1"/>
</dbReference>
<reference evidence="4" key="1">
    <citation type="submission" date="2020-03" db="EMBL/GenBank/DDBJ databases">
        <title>Draft sequencing of Calidifontibacter sp. DB0510.</title>
        <authorList>
            <person name="Kim D.-U."/>
        </authorList>
    </citation>
    <scope>NUCLEOTIDE SEQUENCE</scope>
    <source>
        <strain evidence="4">DB0510</strain>
    </source>
</reference>
<dbReference type="InterPro" id="IPR025758">
    <property type="entry name" value="Fic/DOC_N"/>
</dbReference>
<comment type="caution">
    <text evidence="4">The sequence shown here is derived from an EMBL/GenBank/DDBJ whole genome shotgun (WGS) entry which is preliminary data.</text>
</comment>
<dbReference type="InterPro" id="IPR003812">
    <property type="entry name" value="Fido"/>
</dbReference>
<keyword evidence="2" id="KW-0067">ATP-binding</keyword>
<evidence type="ECO:0000256" key="1">
    <source>
        <dbReference type="PIRSR" id="PIRSR640198-1"/>
    </source>
</evidence>
<dbReference type="SUPFAM" id="SSF140931">
    <property type="entry name" value="Fic-like"/>
    <property type="match status" value="1"/>
</dbReference>
<dbReference type="Pfam" id="PF02661">
    <property type="entry name" value="Fic"/>
    <property type="match status" value="1"/>
</dbReference>
<sequence length="400" mass="44358">MDVRLFQNSPTGELVPISGTSHQGDWRHFAFVPEPVTDASPDLTADAYRAVARARAALAALDATAARLPNPRLFRQTALRIEAQATAALEGTYEPLARVIAEEPHEDQDPSLREVLNFVTVAERAYEWNEAGRPWSIPGLAELHRLLLAGTRSERAYHGIRRVQVVIGRRDDAPPTAHPIEAARFVPHPPGDDLTARVRDLLDWMQTDHSATIDPVVAAAIGHYTFEALHPFHDGNGRIGRLFIVLQLHLAGVLTEPTITVSPWFETRRQLYYDALLGVSTTGDWSAWVTLFAEGLAVSADRARTSMLALTEVQSQLKEQLQRSSLRAANARLLIDLAVARPTFTVNQAAEALGIKYAGAKRLIDKMVALEILAEYGERNYNRRFHAPQVLDVLFRGSLR</sequence>
<feature type="binding site" evidence="2">
    <location>
        <begin position="272"/>
        <end position="273"/>
    </location>
    <ligand>
        <name>ATP</name>
        <dbReference type="ChEBI" id="CHEBI:30616"/>
    </ligand>
</feature>
<evidence type="ECO:0000313" key="5">
    <source>
        <dbReference type="Proteomes" id="UP000744769"/>
    </source>
</evidence>
<feature type="binding site" evidence="2">
    <location>
        <begin position="234"/>
        <end position="241"/>
    </location>
    <ligand>
        <name>ATP</name>
        <dbReference type="ChEBI" id="CHEBI:30616"/>
    </ligand>
</feature>
<keyword evidence="5" id="KW-1185">Reference proteome</keyword>
<dbReference type="AlphaFoldDB" id="A0A967EBG8"/>
<feature type="active site" evidence="1">
    <location>
        <position position="230"/>
    </location>
</feature>
<dbReference type="PANTHER" id="PTHR13504:SF38">
    <property type="entry name" value="FIDO DOMAIN-CONTAINING PROTEIN"/>
    <property type="match status" value="1"/>
</dbReference>
<dbReference type="EMBL" id="JAAOIV010000014">
    <property type="protein sequence ID" value="NHN57300.1"/>
    <property type="molecule type" value="Genomic_DNA"/>
</dbReference>
<proteinExistence type="predicted"/>